<feature type="compositionally biased region" description="Polar residues" evidence="2">
    <location>
        <begin position="811"/>
        <end position="820"/>
    </location>
</feature>
<protein>
    <submittedName>
        <fullName evidence="3">Uncharacterized protein</fullName>
    </submittedName>
</protein>
<proteinExistence type="predicted"/>
<dbReference type="AlphaFoldDB" id="A0AAE0H1L4"/>
<evidence type="ECO:0000256" key="2">
    <source>
        <dbReference type="SAM" id="MobiDB-lite"/>
    </source>
</evidence>
<keyword evidence="1" id="KW-0175">Coiled coil</keyword>
<feature type="compositionally biased region" description="Low complexity" evidence="2">
    <location>
        <begin position="786"/>
        <end position="804"/>
    </location>
</feature>
<sequence length="871" mass="96708">MSSGGPPLRDTAMASPHRDDSTRATSLKKRLHTLGYFDMFEESSLELIEKLLNELVKTKASLHSMALDDSRPSLGLQELAQQVQPLQEENARLQDQLSSVQINGTHLQASLVQASAQAEVLKSERDSLERQLDECRLKLRANQEGNSVLRGAEEARELARAAHRDAEQFHSQAAALRREALDYQAQVNNMESNIVASRKLYTQKIISAEHQARGAERDIQFALSEAESFRREARECRDVVMATEQKSARLQEEVTNQQLQLRSARADAQEVEQRCKQLQEVLEAKEKLIHRVYSELTHHTRDMSEKQLVVGTRFSSLSGGMEAARLEDQQVCEAVATAIAELAVARTEVASRRIDEVSAAARADSLQLQLSGATNESMQHAARLREEAGRREMVEAELSQLSVTTNAAREEKSRLERQLSEYQQDVTKRGTELHRLELLASERAELVSAQRSELSEARAEALRAKERSEVAERAITQAYAVRSDAEAEVHRMRMECEAQLSRRQSDCESDVRLTRAECDNEIKLAKAERDNEVKRIQATCAVEVKQARADLDNQAVRLHAECDRKIATCKTEMEAQVTRLKEQLLARSLSKDSDIQAMQTALATTKESAAEKASRLVEVEYHVDKLTADLAARERDRESVVNEVSMLREELMRGQGERAVLLDRAEMACAESGMFASELNVAREEILSIRDVAQRDVAAQLAEQQESAEAQAEALRLELTSSEETCKNLGVENGGLKAMLELANSDVQRLQKDLDKAEDRQQQLDDIASTIVGHTQRMYVPSGDASSPTPRSGSSPSRFRSTPGKNIGNVDVSSPTSMAGFSTPGAELPKSPRVSPAPSASTVAFLSAARPKTKSMKFGDVVTELMNNLQS</sequence>
<evidence type="ECO:0000256" key="1">
    <source>
        <dbReference type="SAM" id="Coils"/>
    </source>
</evidence>
<gene>
    <name evidence="3" type="ORF">CYMTET_4226</name>
</gene>
<reference evidence="3 4" key="1">
    <citation type="journal article" date="2015" name="Genome Biol. Evol.">
        <title>Comparative Genomics of a Bacterivorous Green Alga Reveals Evolutionary Causalities and Consequences of Phago-Mixotrophic Mode of Nutrition.</title>
        <authorList>
            <person name="Burns J.A."/>
            <person name="Paasch A."/>
            <person name="Narechania A."/>
            <person name="Kim E."/>
        </authorList>
    </citation>
    <scope>NUCLEOTIDE SEQUENCE [LARGE SCALE GENOMIC DNA]</scope>
    <source>
        <strain evidence="3 4">PLY_AMNH</strain>
    </source>
</reference>
<dbReference type="Proteomes" id="UP001190700">
    <property type="component" value="Unassembled WGS sequence"/>
</dbReference>
<feature type="coiled-coil region" evidence="1">
    <location>
        <begin position="166"/>
        <end position="288"/>
    </location>
</feature>
<dbReference type="EMBL" id="LGRX02000517">
    <property type="protein sequence ID" value="KAK3288292.1"/>
    <property type="molecule type" value="Genomic_DNA"/>
</dbReference>
<feature type="coiled-coil region" evidence="1">
    <location>
        <begin position="398"/>
        <end position="474"/>
    </location>
</feature>
<feature type="coiled-coil region" evidence="1">
    <location>
        <begin position="76"/>
        <end position="138"/>
    </location>
</feature>
<evidence type="ECO:0000313" key="4">
    <source>
        <dbReference type="Proteomes" id="UP001190700"/>
    </source>
</evidence>
<feature type="region of interest" description="Disordered" evidence="2">
    <location>
        <begin position="1"/>
        <end position="26"/>
    </location>
</feature>
<accession>A0AAE0H1L4</accession>
<comment type="caution">
    <text evidence="3">The sequence shown here is derived from an EMBL/GenBank/DDBJ whole genome shotgun (WGS) entry which is preliminary data.</text>
</comment>
<name>A0AAE0H1L4_9CHLO</name>
<feature type="region of interest" description="Disordered" evidence="2">
    <location>
        <begin position="779"/>
        <end position="841"/>
    </location>
</feature>
<evidence type="ECO:0000313" key="3">
    <source>
        <dbReference type="EMBL" id="KAK3288292.1"/>
    </source>
</evidence>
<feature type="coiled-coil region" evidence="1">
    <location>
        <begin position="698"/>
        <end position="767"/>
    </location>
</feature>
<organism evidence="3 4">
    <name type="scientific">Cymbomonas tetramitiformis</name>
    <dbReference type="NCBI Taxonomy" id="36881"/>
    <lineage>
        <taxon>Eukaryota</taxon>
        <taxon>Viridiplantae</taxon>
        <taxon>Chlorophyta</taxon>
        <taxon>Pyramimonadophyceae</taxon>
        <taxon>Pyramimonadales</taxon>
        <taxon>Pyramimonadaceae</taxon>
        <taxon>Cymbomonas</taxon>
    </lineage>
</organism>
<keyword evidence="4" id="KW-1185">Reference proteome</keyword>